<accession>A0ABD3C641</accession>
<sequence length="187" mass="20897">MGGSEVGCSSSNLWLAPDPSKRWGEIFFLLYTPFWLTLCLGIVVPYKLYENFTEWEYLTLGLISALPAFIIPMILVGKNLHRDPQQGDTGSTTSTGFLMLEPPPTQMPESTSVPEWTIRQAAVLLGESEEILETVRELPNVDPERAASIEGWRAFFLEHDVENPVDSVSATFTQIIGGDISIELERY</sequence>
<evidence type="ECO:0000313" key="3">
    <source>
        <dbReference type="Proteomes" id="UP001632038"/>
    </source>
</evidence>
<keyword evidence="3" id="KW-1185">Reference proteome</keyword>
<keyword evidence="1" id="KW-0812">Transmembrane</keyword>
<organism evidence="2 3">
    <name type="scientific">Castilleja foliolosa</name>
    <dbReference type="NCBI Taxonomy" id="1961234"/>
    <lineage>
        <taxon>Eukaryota</taxon>
        <taxon>Viridiplantae</taxon>
        <taxon>Streptophyta</taxon>
        <taxon>Embryophyta</taxon>
        <taxon>Tracheophyta</taxon>
        <taxon>Spermatophyta</taxon>
        <taxon>Magnoliopsida</taxon>
        <taxon>eudicotyledons</taxon>
        <taxon>Gunneridae</taxon>
        <taxon>Pentapetalae</taxon>
        <taxon>asterids</taxon>
        <taxon>lamiids</taxon>
        <taxon>Lamiales</taxon>
        <taxon>Orobanchaceae</taxon>
        <taxon>Pedicularideae</taxon>
        <taxon>Castillejinae</taxon>
        <taxon>Castilleja</taxon>
    </lineage>
</organism>
<proteinExistence type="predicted"/>
<feature type="transmembrane region" description="Helical" evidence="1">
    <location>
        <begin position="58"/>
        <end position="76"/>
    </location>
</feature>
<keyword evidence="1" id="KW-0472">Membrane</keyword>
<dbReference type="EMBL" id="JAVIJP010000052">
    <property type="protein sequence ID" value="KAL3625258.1"/>
    <property type="molecule type" value="Genomic_DNA"/>
</dbReference>
<protein>
    <submittedName>
        <fullName evidence="2">Uncharacterized protein</fullName>
    </submittedName>
</protein>
<dbReference type="InterPro" id="IPR020532">
    <property type="entry name" value="Cycloeucalenol_cycloisomerase"/>
</dbReference>
<comment type="caution">
    <text evidence="2">The sequence shown here is derived from an EMBL/GenBank/DDBJ whole genome shotgun (WGS) entry which is preliminary data.</text>
</comment>
<dbReference type="AlphaFoldDB" id="A0ABD3C641"/>
<keyword evidence="1" id="KW-1133">Transmembrane helix</keyword>
<reference evidence="3" key="1">
    <citation type="journal article" date="2024" name="IScience">
        <title>Strigolactones Initiate the Formation of Haustorium-like Structures in Castilleja.</title>
        <authorList>
            <person name="Buerger M."/>
            <person name="Peterson D."/>
            <person name="Chory J."/>
        </authorList>
    </citation>
    <scope>NUCLEOTIDE SEQUENCE [LARGE SCALE GENOMIC DNA]</scope>
</reference>
<dbReference type="PANTHER" id="PTHR35136">
    <property type="entry name" value="CYCLOEUCALENOL CYCLOISOMERASE"/>
    <property type="match status" value="1"/>
</dbReference>
<evidence type="ECO:0000313" key="2">
    <source>
        <dbReference type="EMBL" id="KAL3625258.1"/>
    </source>
</evidence>
<feature type="transmembrane region" description="Helical" evidence="1">
    <location>
        <begin position="26"/>
        <end position="46"/>
    </location>
</feature>
<gene>
    <name evidence="2" type="ORF">CASFOL_030712</name>
</gene>
<dbReference type="PANTHER" id="PTHR35136:SF1">
    <property type="entry name" value="CYCLOEUCALENOL CYCLOISOMERASE"/>
    <property type="match status" value="1"/>
</dbReference>
<name>A0ABD3C641_9LAMI</name>
<dbReference type="Proteomes" id="UP001632038">
    <property type="component" value="Unassembled WGS sequence"/>
</dbReference>
<evidence type="ECO:0000256" key="1">
    <source>
        <dbReference type="SAM" id="Phobius"/>
    </source>
</evidence>